<dbReference type="EMBL" id="BARS01027061">
    <property type="protein sequence ID" value="GAG07615.1"/>
    <property type="molecule type" value="Genomic_DNA"/>
</dbReference>
<proteinExistence type="predicted"/>
<name>X0UPM3_9ZZZZ</name>
<organism evidence="1">
    <name type="scientific">marine sediment metagenome</name>
    <dbReference type="NCBI Taxonomy" id="412755"/>
    <lineage>
        <taxon>unclassified sequences</taxon>
        <taxon>metagenomes</taxon>
        <taxon>ecological metagenomes</taxon>
    </lineage>
</organism>
<dbReference type="AlphaFoldDB" id="X0UPM3"/>
<comment type="caution">
    <text evidence="1">The sequence shown here is derived from an EMBL/GenBank/DDBJ whole genome shotgun (WGS) entry which is preliminary data.</text>
</comment>
<gene>
    <name evidence="1" type="ORF">S01H1_42544</name>
</gene>
<evidence type="ECO:0000313" key="1">
    <source>
        <dbReference type="EMBL" id="GAG07615.1"/>
    </source>
</evidence>
<protein>
    <submittedName>
        <fullName evidence="1">Uncharacterized protein</fullName>
    </submittedName>
</protein>
<reference evidence="1" key="1">
    <citation type="journal article" date="2014" name="Front. Microbiol.">
        <title>High frequency of phylogenetically diverse reductive dehalogenase-homologous genes in deep subseafloor sedimentary metagenomes.</title>
        <authorList>
            <person name="Kawai M."/>
            <person name="Futagami T."/>
            <person name="Toyoda A."/>
            <person name="Takaki Y."/>
            <person name="Nishi S."/>
            <person name="Hori S."/>
            <person name="Arai W."/>
            <person name="Tsubouchi T."/>
            <person name="Morono Y."/>
            <person name="Uchiyama I."/>
            <person name="Ito T."/>
            <person name="Fujiyama A."/>
            <person name="Inagaki F."/>
            <person name="Takami H."/>
        </authorList>
    </citation>
    <scope>NUCLEOTIDE SEQUENCE</scope>
    <source>
        <strain evidence="1">Expedition CK06-06</strain>
    </source>
</reference>
<accession>X0UPM3</accession>
<sequence>MRVIRLIAVLLILGLTQLPSGTSIASDRTRIGEWHFFEYDDRAFIRGLDMEYGDGASLAVYTWHKPGGNLAFGFKAPCWAERGWVSVDGQEFNLASNNASENKEWWGLATLSEKICFDCGNEQGRRFVA</sequence>